<comment type="caution">
    <text evidence="2">The sequence shown here is derived from an EMBL/GenBank/DDBJ whole genome shotgun (WGS) entry which is preliminary data.</text>
</comment>
<reference evidence="3" key="1">
    <citation type="journal article" date="2019" name="Int. J. Syst. Evol. Microbiol.">
        <title>The Global Catalogue of Microorganisms (GCM) 10K type strain sequencing project: providing services to taxonomists for standard genome sequencing and annotation.</title>
        <authorList>
            <consortium name="The Broad Institute Genomics Platform"/>
            <consortium name="The Broad Institute Genome Sequencing Center for Infectious Disease"/>
            <person name="Wu L."/>
            <person name="Ma J."/>
        </authorList>
    </citation>
    <scope>NUCLEOTIDE SEQUENCE [LARGE SCALE GENOMIC DNA]</scope>
    <source>
        <strain evidence="3">CCUG 49560</strain>
    </source>
</reference>
<name>A0ABV9ERN6_9ACTN</name>
<dbReference type="InterPro" id="IPR023365">
    <property type="entry name" value="Sortase_dom-sf"/>
</dbReference>
<proteinExistence type="predicted"/>
<evidence type="ECO:0000256" key="1">
    <source>
        <dbReference type="ARBA" id="ARBA00022801"/>
    </source>
</evidence>
<sequence length="163" mass="16892">MPGQVAVPPTATAPARHAEPVTLAVPALRISGGLERLAIGPAGELTPPRDPGRAGWYAAGVRPGDTGPAVIAGHVDSRTGPAVFAELQRLRAGDQIAIGRADGTSVRFQVDSVRVTTKAAFPTRDVYGATPDPQLRLITCGGAFDTHTGHYVDNVIVFASLTH</sequence>
<keyword evidence="3" id="KW-1185">Reference proteome</keyword>
<dbReference type="Pfam" id="PF04203">
    <property type="entry name" value="Sortase"/>
    <property type="match status" value="1"/>
</dbReference>
<dbReference type="SUPFAM" id="SSF63817">
    <property type="entry name" value="Sortase"/>
    <property type="match status" value="1"/>
</dbReference>
<dbReference type="Gene3D" id="2.40.260.10">
    <property type="entry name" value="Sortase"/>
    <property type="match status" value="1"/>
</dbReference>
<dbReference type="Proteomes" id="UP001595891">
    <property type="component" value="Unassembled WGS sequence"/>
</dbReference>
<protein>
    <submittedName>
        <fullName evidence="2">Class F sortase</fullName>
    </submittedName>
</protein>
<evidence type="ECO:0000313" key="3">
    <source>
        <dbReference type="Proteomes" id="UP001595891"/>
    </source>
</evidence>
<organism evidence="2 3">
    <name type="scientific">Sphaerisporangium corydalis</name>
    <dbReference type="NCBI Taxonomy" id="1441875"/>
    <lineage>
        <taxon>Bacteria</taxon>
        <taxon>Bacillati</taxon>
        <taxon>Actinomycetota</taxon>
        <taxon>Actinomycetes</taxon>
        <taxon>Streptosporangiales</taxon>
        <taxon>Streptosporangiaceae</taxon>
        <taxon>Sphaerisporangium</taxon>
    </lineage>
</organism>
<gene>
    <name evidence="2" type="ORF">ACFO8L_39965</name>
</gene>
<accession>A0ABV9ERN6</accession>
<dbReference type="EMBL" id="JBHSFN010000046">
    <property type="protein sequence ID" value="MFC4592322.1"/>
    <property type="molecule type" value="Genomic_DNA"/>
</dbReference>
<dbReference type="InterPro" id="IPR042001">
    <property type="entry name" value="Sortase_F"/>
</dbReference>
<dbReference type="InterPro" id="IPR005754">
    <property type="entry name" value="Sortase"/>
</dbReference>
<dbReference type="CDD" id="cd05829">
    <property type="entry name" value="Sortase_F"/>
    <property type="match status" value="1"/>
</dbReference>
<evidence type="ECO:0000313" key="2">
    <source>
        <dbReference type="EMBL" id="MFC4592322.1"/>
    </source>
</evidence>
<keyword evidence="1" id="KW-0378">Hydrolase</keyword>
<dbReference type="NCBIfam" id="NF033748">
    <property type="entry name" value="class_F_sortase"/>
    <property type="match status" value="1"/>
</dbReference>
<dbReference type="RefSeq" id="WP_262849363.1">
    <property type="nucleotide sequence ID" value="NZ_JANZYP010000084.1"/>
</dbReference>